<organism evidence="1 2">
    <name type="scientific">Brotaphodocola catenula</name>
    <dbReference type="NCBI Taxonomy" id="2885361"/>
    <lineage>
        <taxon>Bacteria</taxon>
        <taxon>Bacillati</taxon>
        <taxon>Bacillota</taxon>
        <taxon>Clostridia</taxon>
        <taxon>Lachnospirales</taxon>
        <taxon>Lachnospiraceae</taxon>
        <taxon>Brotaphodocola</taxon>
    </lineage>
</organism>
<proteinExistence type="predicted"/>
<keyword evidence="2" id="KW-1185">Reference proteome</keyword>
<dbReference type="EMBL" id="JAJEPU010000020">
    <property type="protein sequence ID" value="MCC2164818.1"/>
    <property type="molecule type" value="Genomic_DNA"/>
</dbReference>
<dbReference type="AlphaFoldDB" id="A0AAE3AN74"/>
<accession>A0AAE3AN74</accession>
<name>A0AAE3AN74_9FIRM</name>
<comment type="caution">
    <text evidence="1">The sequence shown here is derived from an EMBL/GenBank/DDBJ whole genome shotgun (WGS) entry which is preliminary data.</text>
</comment>
<evidence type="ECO:0000313" key="2">
    <source>
        <dbReference type="Proteomes" id="UP001198962"/>
    </source>
</evidence>
<reference evidence="1" key="1">
    <citation type="submission" date="2021-10" db="EMBL/GenBank/DDBJ databases">
        <title>Anaerobic single-cell dispensing facilitates the cultivation of human gut bacteria.</title>
        <authorList>
            <person name="Afrizal A."/>
        </authorList>
    </citation>
    <scope>NUCLEOTIDE SEQUENCE</scope>
    <source>
        <strain evidence="1">CLA-AA-H274</strain>
    </source>
</reference>
<protein>
    <submittedName>
        <fullName evidence="1">DUF3783 domain-containing protein</fullName>
    </submittedName>
</protein>
<evidence type="ECO:0000313" key="1">
    <source>
        <dbReference type="EMBL" id="MCC2164818.1"/>
    </source>
</evidence>
<dbReference type="Pfam" id="PF12646">
    <property type="entry name" value="DUF3783"/>
    <property type="match status" value="1"/>
</dbReference>
<sequence>MAVTRGSRETVLYYSPEGNKNATKLKGVLVRMGIRIRNVSEDQLGETIGALLGLEGFKEEEHAKENIDVAETIDQEVLVMHNFSGSRLDELLLGMRRAKVQKIDLKAIVTENNVGWSFYHLYEEIGAEHERMHQNAEQ</sequence>
<dbReference type="RefSeq" id="WP_308451352.1">
    <property type="nucleotide sequence ID" value="NZ_JAJEPU010000020.1"/>
</dbReference>
<gene>
    <name evidence="1" type="ORF">LKD32_07995</name>
</gene>
<dbReference type="Proteomes" id="UP001198962">
    <property type="component" value="Unassembled WGS sequence"/>
</dbReference>
<dbReference type="InterPro" id="IPR016621">
    <property type="entry name" value="UCP014543"/>
</dbReference>